<protein>
    <submittedName>
        <fullName evidence="2">21987_t:CDS:1</fullName>
    </submittedName>
</protein>
<name>A0A9N9JW02_9GLOM</name>
<evidence type="ECO:0000313" key="3">
    <source>
        <dbReference type="Proteomes" id="UP000789759"/>
    </source>
</evidence>
<dbReference type="OrthoDB" id="2420249at2759"/>
<feature type="transmembrane region" description="Helical" evidence="1">
    <location>
        <begin position="7"/>
        <end position="25"/>
    </location>
</feature>
<feature type="non-terminal residue" evidence="2">
    <location>
        <position position="1"/>
    </location>
</feature>
<keyword evidence="1" id="KW-0812">Transmembrane</keyword>
<dbReference type="Proteomes" id="UP000789759">
    <property type="component" value="Unassembled WGS sequence"/>
</dbReference>
<dbReference type="AlphaFoldDB" id="A0A9N9JW02"/>
<evidence type="ECO:0000256" key="1">
    <source>
        <dbReference type="SAM" id="Phobius"/>
    </source>
</evidence>
<organism evidence="2 3">
    <name type="scientific">Cetraspora pellucida</name>
    <dbReference type="NCBI Taxonomy" id="1433469"/>
    <lineage>
        <taxon>Eukaryota</taxon>
        <taxon>Fungi</taxon>
        <taxon>Fungi incertae sedis</taxon>
        <taxon>Mucoromycota</taxon>
        <taxon>Glomeromycotina</taxon>
        <taxon>Glomeromycetes</taxon>
        <taxon>Diversisporales</taxon>
        <taxon>Gigasporaceae</taxon>
        <taxon>Cetraspora</taxon>
    </lineage>
</organism>
<gene>
    <name evidence="2" type="ORF">CPELLU_LOCUS17521</name>
</gene>
<evidence type="ECO:0000313" key="2">
    <source>
        <dbReference type="EMBL" id="CAG8798443.1"/>
    </source>
</evidence>
<dbReference type="EMBL" id="CAJVQA010030060">
    <property type="protein sequence ID" value="CAG8798443.1"/>
    <property type="molecule type" value="Genomic_DNA"/>
</dbReference>
<accession>A0A9N9JW02</accession>
<comment type="caution">
    <text evidence="2">The sequence shown here is derived from an EMBL/GenBank/DDBJ whole genome shotgun (WGS) entry which is preliminary data.</text>
</comment>
<proteinExistence type="predicted"/>
<keyword evidence="3" id="KW-1185">Reference proteome</keyword>
<keyword evidence="1" id="KW-0472">Membrane</keyword>
<reference evidence="2" key="1">
    <citation type="submission" date="2021-06" db="EMBL/GenBank/DDBJ databases">
        <authorList>
            <person name="Kallberg Y."/>
            <person name="Tangrot J."/>
            <person name="Rosling A."/>
        </authorList>
    </citation>
    <scope>NUCLEOTIDE SEQUENCE</scope>
    <source>
        <strain evidence="2">FL966</strain>
    </source>
</reference>
<keyword evidence="1" id="KW-1133">Transmembrane helix</keyword>
<sequence length="270" mass="31211">MEIQAHYQTFVYIFLVILIGFLINVNTQDFTFTYNEKSVNNFTRKFFVKTIDSLSDGTVIVRIMKEKNKDDQNQTTYYEPKLLLRFILPNGSVTEINNVIEKNNGSVTEINIPYYNFNYPSYALGSNGYKSDDKFNPLDSYPLFDNYILIVYTNASDWNNNTTFVDQGMIIDWTGTKKSDIKFGESYIDRNSTLMPNQATFAMNSDRTKGFLRFSPIRGSNDAEWKQYFVNYTGHLSLIGSGIISNFFSNRDHSDANYTIFSTTNNDYVI</sequence>